<evidence type="ECO:0000313" key="3">
    <source>
        <dbReference type="Proteomes" id="UP001577047"/>
    </source>
</evidence>
<feature type="domain" description="DSBA-like thioredoxin" evidence="1">
    <location>
        <begin position="5"/>
        <end position="190"/>
    </location>
</feature>
<dbReference type="EMBL" id="JBHFXX010000008">
    <property type="protein sequence ID" value="MFB3800998.1"/>
    <property type="molecule type" value="Genomic_DNA"/>
</dbReference>
<organism evidence="2 3">
    <name type="scientific">Pseudomonas boreofloridensis</name>
    <dbReference type="NCBI Taxonomy" id="3064348"/>
    <lineage>
        <taxon>Bacteria</taxon>
        <taxon>Pseudomonadati</taxon>
        <taxon>Pseudomonadota</taxon>
        <taxon>Gammaproteobacteria</taxon>
        <taxon>Pseudomonadales</taxon>
        <taxon>Pseudomonadaceae</taxon>
        <taxon>Pseudomonas</taxon>
    </lineage>
</organism>
<dbReference type="Pfam" id="PF01323">
    <property type="entry name" value="DSBA"/>
    <property type="match status" value="1"/>
</dbReference>
<dbReference type="RefSeq" id="WP_304483550.1">
    <property type="nucleotide sequence ID" value="NZ_JAUQOQ010000004.1"/>
</dbReference>
<dbReference type="Proteomes" id="UP001577047">
    <property type="component" value="Unassembled WGS sequence"/>
</dbReference>
<comment type="caution">
    <text evidence="2">The sequence shown here is derived from an EMBL/GenBank/DDBJ whole genome shotgun (WGS) entry which is preliminary data.</text>
</comment>
<accession>A0ABV4Z9N6</accession>
<dbReference type="PANTHER" id="PTHR13887:SF51">
    <property type="entry name" value="DSBA FAMILY PROTEIN"/>
    <property type="match status" value="1"/>
</dbReference>
<dbReference type="Gene3D" id="3.40.30.10">
    <property type="entry name" value="Glutaredoxin"/>
    <property type="match status" value="1"/>
</dbReference>
<sequence length="218" mass="23833">MKPSTLHYFYDPFCGWCYAAAPMVSAAQAIDGLTVQPHGVGMLSGDQAIDMSAQWRDFVRPHEQRITALSGQTFGAPYVDGVQMRTDIHLDSTPPIAAMLAAEQLSDQGVEMVKQLQHMYYQQGRAIAEREVLLEAAQAIGLEPKAFGDALDRLLGDRVEMHIDASNAQLRALAASGFPTFALERDGQLQVLPLGRYLGRPEKFADALTQLMSDQPAA</sequence>
<dbReference type="CDD" id="cd03025">
    <property type="entry name" value="DsbA_FrnE_like"/>
    <property type="match status" value="1"/>
</dbReference>
<evidence type="ECO:0000313" key="2">
    <source>
        <dbReference type="EMBL" id="MFB3800998.1"/>
    </source>
</evidence>
<reference evidence="2 3" key="1">
    <citation type="submission" date="2024-09" db="EMBL/GenBank/DDBJ databases">
        <authorList>
            <person name="Fullem K."/>
        </authorList>
    </citation>
    <scope>NUCLEOTIDE SEQUENCE [LARGE SCALE GENOMIC DNA]</scope>
    <source>
        <strain evidence="3">K1(2024)</strain>
    </source>
</reference>
<evidence type="ECO:0000259" key="1">
    <source>
        <dbReference type="Pfam" id="PF01323"/>
    </source>
</evidence>
<dbReference type="InterPro" id="IPR001853">
    <property type="entry name" value="DSBA-like_thioredoxin_dom"/>
</dbReference>
<name>A0ABV4Z9N6_9PSED</name>
<dbReference type="PANTHER" id="PTHR13887">
    <property type="entry name" value="GLUTATHIONE S-TRANSFERASE KAPPA"/>
    <property type="match status" value="1"/>
</dbReference>
<proteinExistence type="predicted"/>
<keyword evidence="3" id="KW-1185">Reference proteome</keyword>
<dbReference type="InterPro" id="IPR036249">
    <property type="entry name" value="Thioredoxin-like_sf"/>
</dbReference>
<gene>
    <name evidence="2" type="ORF">ACE1YR_11185</name>
</gene>
<dbReference type="SUPFAM" id="SSF52833">
    <property type="entry name" value="Thioredoxin-like"/>
    <property type="match status" value="1"/>
</dbReference>
<protein>
    <submittedName>
        <fullName evidence="2">DsbA family protein</fullName>
    </submittedName>
</protein>